<organism evidence="2">
    <name type="scientific">Aphanomyces invadans</name>
    <dbReference type="NCBI Taxonomy" id="157072"/>
    <lineage>
        <taxon>Eukaryota</taxon>
        <taxon>Sar</taxon>
        <taxon>Stramenopiles</taxon>
        <taxon>Oomycota</taxon>
        <taxon>Saprolegniomycetes</taxon>
        <taxon>Saprolegniales</taxon>
        <taxon>Verrucalvaceae</taxon>
        <taxon>Aphanomyces</taxon>
    </lineage>
</organism>
<dbReference type="RefSeq" id="XP_008871033.1">
    <property type="nucleotide sequence ID" value="XM_008872811.1"/>
</dbReference>
<dbReference type="EMBL" id="KI913965">
    <property type="protein sequence ID" value="ETW00008.1"/>
    <property type="molecule type" value="Genomic_DNA"/>
</dbReference>
<reference evidence="3 4" key="2">
    <citation type="submission" date="2018-08" db="EMBL/GenBank/DDBJ databases">
        <title>Aphanomyces genome sequencing and annotation.</title>
        <authorList>
            <person name="Minardi D."/>
            <person name="Oidtmann B."/>
            <person name="Van Der Giezen M."/>
            <person name="Studholme D.J."/>
        </authorList>
    </citation>
    <scope>NUCLEOTIDE SEQUENCE [LARGE SCALE GENOMIC DNA]</scope>
    <source>
        <strain evidence="3 4">NJM0002</strain>
    </source>
</reference>
<sequence length="216" mass="24062">MASPQRARETTGDDASPTPTNAPEPTNECNRGDAAQIPDASEPDLKKRKVAEATMSVDSPSRKVNEHLVWDTNRCGDLILLSNKKQTMETCILDSDQWNCVLASQPASRFRVRLDKLGRGGELWIGYCKKDRFVPNGSTRGRFCQILRADDGVTGDDTSHPFCDGDELTITHHRANHTIVFQKNGQDIGIEYEHVTDEARYPAIVTNSDQVFMTLL</sequence>
<gene>
    <name evidence="3" type="ORF">DYB32_007834</name>
    <name evidence="2" type="ORF">H310_07450</name>
</gene>
<accession>A0A024U335</accession>
<feature type="compositionally biased region" description="Basic and acidic residues" evidence="1">
    <location>
        <begin position="1"/>
        <end position="11"/>
    </location>
</feature>
<feature type="region of interest" description="Disordered" evidence="1">
    <location>
        <begin position="1"/>
        <end position="47"/>
    </location>
</feature>
<dbReference type="GeneID" id="20084500"/>
<dbReference type="SUPFAM" id="SSF49899">
    <property type="entry name" value="Concanavalin A-like lectins/glucanases"/>
    <property type="match status" value="1"/>
</dbReference>
<reference evidence="2" key="1">
    <citation type="submission" date="2013-12" db="EMBL/GenBank/DDBJ databases">
        <title>The Genome Sequence of Aphanomyces invadans NJM9701.</title>
        <authorList>
            <consortium name="The Broad Institute Genomics Platform"/>
            <person name="Russ C."/>
            <person name="Tyler B."/>
            <person name="van West P."/>
            <person name="Dieguez-Uribeondo J."/>
            <person name="Young S.K."/>
            <person name="Zeng Q."/>
            <person name="Gargeya S."/>
            <person name="Fitzgerald M."/>
            <person name="Abouelleil A."/>
            <person name="Alvarado L."/>
            <person name="Chapman S.B."/>
            <person name="Gainer-Dewar J."/>
            <person name="Goldberg J."/>
            <person name="Griggs A."/>
            <person name="Gujja S."/>
            <person name="Hansen M."/>
            <person name="Howarth C."/>
            <person name="Imamovic A."/>
            <person name="Ireland A."/>
            <person name="Larimer J."/>
            <person name="McCowan C."/>
            <person name="Murphy C."/>
            <person name="Pearson M."/>
            <person name="Poon T.W."/>
            <person name="Priest M."/>
            <person name="Roberts A."/>
            <person name="Saif S."/>
            <person name="Shea T."/>
            <person name="Sykes S."/>
            <person name="Wortman J."/>
            <person name="Nusbaum C."/>
            <person name="Birren B."/>
        </authorList>
    </citation>
    <scope>NUCLEOTIDE SEQUENCE [LARGE SCALE GENOMIC DNA]</scope>
    <source>
        <strain evidence="2">NJM9701</strain>
    </source>
</reference>
<dbReference type="Proteomes" id="UP000285060">
    <property type="component" value="Unassembled WGS sequence"/>
</dbReference>
<feature type="compositionally biased region" description="Low complexity" evidence="1">
    <location>
        <begin position="17"/>
        <end position="28"/>
    </location>
</feature>
<dbReference type="InterPro" id="IPR013320">
    <property type="entry name" value="ConA-like_dom_sf"/>
</dbReference>
<dbReference type="EMBL" id="QUSY01001069">
    <property type="protein sequence ID" value="RHY26180.1"/>
    <property type="molecule type" value="Genomic_DNA"/>
</dbReference>
<dbReference type="Gene3D" id="2.60.120.920">
    <property type="match status" value="1"/>
</dbReference>
<evidence type="ECO:0000256" key="1">
    <source>
        <dbReference type="SAM" id="MobiDB-lite"/>
    </source>
</evidence>
<evidence type="ECO:0000313" key="2">
    <source>
        <dbReference type="EMBL" id="ETW00008.1"/>
    </source>
</evidence>
<dbReference type="OrthoDB" id="25503at2759"/>
<evidence type="ECO:0008006" key="5">
    <source>
        <dbReference type="Google" id="ProtNLM"/>
    </source>
</evidence>
<keyword evidence="4" id="KW-1185">Reference proteome</keyword>
<protein>
    <recommendedName>
        <fullName evidence="5">SPRY domain-containing protein</fullName>
    </recommendedName>
</protein>
<proteinExistence type="predicted"/>
<name>A0A024U335_9STRA</name>
<dbReference type="VEuPathDB" id="FungiDB:H310_07450"/>
<evidence type="ECO:0000313" key="4">
    <source>
        <dbReference type="Proteomes" id="UP000285060"/>
    </source>
</evidence>
<evidence type="ECO:0000313" key="3">
    <source>
        <dbReference type="EMBL" id="RHY26180.1"/>
    </source>
</evidence>
<dbReference type="AlphaFoldDB" id="A0A024U335"/>
<dbReference type="InterPro" id="IPR043136">
    <property type="entry name" value="B30.2/SPRY_sf"/>
</dbReference>